<dbReference type="FunFam" id="3.40.50.300:FF:000385">
    <property type="entry name" value="Structural maintenance of chromosomes 2"/>
    <property type="match status" value="1"/>
</dbReference>
<evidence type="ECO:0000256" key="2">
    <source>
        <dbReference type="ARBA" id="ARBA00005231"/>
    </source>
</evidence>
<dbReference type="Gene3D" id="1.20.1060.20">
    <property type="match status" value="1"/>
</dbReference>
<comment type="similarity">
    <text evidence="2">Belongs to the SMC family. SMC2 subfamily.</text>
</comment>
<feature type="region of interest" description="Disordered" evidence="13">
    <location>
        <begin position="368"/>
        <end position="417"/>
    </location>
</feature>
<dbReference type="PANTHER" id="PTHR43977">
    <property type="entry name" value="STRUCTURAL MAINTENANCE OF CHROMOSOMES PROTEIN 3"/>
    <property type="match status" value="1"/>
</dbReference>
<evidence type="ECO:0000256" key="8">
    <source>
        <dbReference type="ARBA" id="ARBA00023067"/>
    </source>
</evidence>
<evidence type="ECO:0000256" key="10">
    <source>
        <dbReference type="ARBA" id="ARBA00023306"/>
    </source>
</evidence>
<dbReference type="CDD" id="cd03273">
    <property type="entry name" value="ABC_SMC2_euk"/>
    <property type="match status" value="1"/>
</dbReference>
<dbReference type="InterPro" id="IPR010935">
    <property type="entry name" value="SMC_hinge"/>
</dbReference>
<dbReference type="InterPro" id="IPR027417">
    <property type="entry name" value="P-loop_NTPase"/>
</dbReference>
<dbReference type="EMBL" id="HBIP01037046">
    <property type="protein sequence ID" value="CAE0507330.1"/>
    <property type="molecule type" value="Transcribed_RNA"/>
</dbReference>
<dbReference type="GO" id="GO:0016887">
    <property type="term" value="F:ATP hydrolysis activity"/>
    <property type="evidence" value="ECO:0007669"/>
    <property type="project" value="InterPro"/>
</dbReference>
<evidence type="ECO:0000313" key="15">
    <source>
        <dbReference type="EMBL" id="CAE0507330.1"/>
    </source>
</evidence>
<keyword evidence="10" id="KW-0131">Cell cycle</keyword>
<sequence>MYIQSVDIDGFKSYAQRVSLQSFDQSFNAITGLNGSGKSNILDAICFVLGIKNLSQVRATNLQELVYKQGQAGTTKATVSITWHNDDPENGPSGYEDKEYITITRQIVIGGRNKYLINGHAAQENRITDLFHSVQLNVNNPHFLIMQGCITKVLNMKPPEILSLLEEAAGTRMYEKKKDAAVKTLDKKQSRLDQIDSVLQCDIVPSLELLRQQCGQYNEWAKLSSRAEQLKRIIVAYDFCECLKRAEEASKEVAAYKQKLDALQSERGRNQADLDDVEGLVQALLTEVELQAGGETLELQARVDKLAMELTRGTTTWRSKCDTLASEQATLEGLQTALQELSDQDHEAKVTRSMEARTEAQAALEAAEGSVSAAQREVAGAEAGDGRDESNRSLQERLADAQTEATHADSEAKAADVRAKHLAKQLAEQQKVLNSKQQDAGSLQKELAHQQAVVDKSTKKLQSLAFDEAAHNALEEAREAQALEVRQAREAVDRLSQDVAGWCDFRYSPPDASFDKSRVHGVLARLVQVKDPSTTLALEVAAGSRLYQVVVDDASTAQKLLEKGRLTQRVTIIPLDKVYAPSLPSSVVNAADRMGGGKAKPALELVGSADHLQAALKYAFGTSLVCQDAATARRLAFSREVSTRCVTLDGDDFNPSGLLTGGSRPGGRCVLATLHDLAAAEARLDAACAKLASIESQLAATAGTQAEYNRLRQEVSLASHSLSLLQERMACSESAQLAASVAALSTELAESKQAAEAARAKSKEVAAMSKNLEREIANFGKEQGARLQAAKEKLKAAKAGVDRCRKALKAAEQQVAMANAERDAVGEERVALQAKIEAATQAVAALKKEEAELRESTATSRVAYEGVVAQLDTRKKRMQESDEEIAGHRQTAARLMRAIQELDVEMHKIEKKSKAIAEHGTSCAEFAAKVEKDYSWVSVEKAGFGSGDYDFSNYDMRKSKRDYAEAEGRCAELKGRVNSKALDKLEKAESEYNGLMSKRQIVDNDRQCILQVIEDLDDKKKVAMKDTWHKVNGFFSSIFTTLLPGAQAKLVPPENQTFLEGLEVKVAFGGVWKESLTELSGGQRSLLALSLLLALCRFQPAPLYILDEVDAALDLNHTQNIGSMIKAHFPQSQFIVVSLKEGMFNNANVIFRTKFVDGVSAVTRTVTQRGRAEQQQQKGRSNVVAADTRRVLGNAN</sequence>
<evidence type="ECO:0000256" key="13">
    <source>
        <dbReference type="SAM" id="MobiDB-lite"/>
    </source>
</evidence>
<keyword evidence="7 12" id="KW-0175">Coiled coil</keyword>
<dbReference type="GO" id="GO:0030261">
    <property type="term" value="P:chromosome condensation"/>
    <property type="evidence" value="ECO:0007669"/>
    <property type="project" value="UniProtKB-KW"/>
</dbReference>
<dbReference type="Pfam" id="PF06470">
    <property type="entry name" value="SMC_hinge"/>
    <property type="match status" value="1"/>
</dbReference>
<dbReference type="InterPro" id="IPR027120">
    <property type="entry name" value="Smc2_ABC"/>
</dbReference>
<evidence type="ECO:0000256" key="4">
    <source>
        <dbReference type="ARBA" id="ARBA00022741"/>
    </source>
</evidence>
<evidence type="ECO:0000256" key="12">
    <source>
        <dbReference type="SAM" id="Coils"/>
    </source>
</evidence>
<evidence type="ECO:0000256" key="3">
    <source>
        <dbReference type="ARBA" id="ARBA00022618"/>
    </source>
</evidence>
<dbReference type="SMART" id="SM00968">
    <property type="entry name" value="SMC_hinge"/>
    <property type="match status" value="1"/>
</dbReference>
<evidence type="ECO:0000256" key="9">
    <source>
        <dbReference type="ARBA" id="ARBA00023242"/>
    </source>
</evidence>
<proteinExistence type="inferred from homology"/>
<accession>A0A7S3RAU8</accession>
<feature type="domain" description="SMC hinge" evidence="14">
    <location>
        <begin position="517"/>
        <end position="636"/>
    </location>
</feature>
<dbReference type="GO" id="GO:0005634">
    <property type="term" value="C:nucleus"/>
    <property type="evidence" value="ECO:0007669"/>
    <property type="project" value="UniProtKB-SubCell"/>
</dbReference>
<dbReference type="GO" id="GO:0051301">
    <property type="term" value="P:cell division"/>
    <property type="evidence" value="ECO:0007669"/>
    <property type="project" value="UniProtKB-KW"/>
</dbReference>
<gene>
    <name evidence="15" type="ORF">DTER00134_LOCUS22407</name>
</gene>
<feature type="coiled-coil region" evidence="12">
    <location>
        <begin position="956"/>
        <end position="1005"/>
    </location>
</feature>
<dbReference type="InterPro" id="IPR036277">
    <property type="entry name" value="SMC_hinge_sf"/>
</dbReference>
<protein>
    <recommendedName>
        <fullName evidence="11">Structural maintenance of chromosomes protein</fullName>
    </recommendedName>
</protein>
<evidence type="ECO:0000256" key="1">
    <source>
        <dbReference type="ARBA" id="ARBA00004123"/>
    </source>
</evidence>
<evidence type="ECO:0000256" key="11">
    <source>
        <dbReference type="PIRNR" id="PIRNR005719"/>
    </source>
</evidence>
<dbReference type="Pfam" id="PF02463">
    <property type="entry name" value="SMC_N"/>
    <property type="match status" value="1"/>
</dbReference>
<organism evidence="15">
    <name type="scientific">Dunaliella tertiolecta</name>
    <name type="common">Green alga</name>
    <dbReference type="NCBI Taxonomy" id="3047"/>
    <lineage>
        <taxon>Eukaryota</taxon>
        <taxon>Viridiplantae</taxon>
        <taxon>Chlorophyta</taxon>
        <taxon>core chlorophytes</taxon>
        <taxon>Chlorophyceae</taxon>
        <taxon>CS clade</taxon>
        <taxon>Chlamydomonadales</taxon>
        <taxon>Dunaliellaceae</taxon>
        <taxon>Dunaliella</taxon>
    </lineage>
</organism>
<dbReference type="AlphaFoldDB" id="A0A7S3RAU8"/>
<comment type="subcellular location">
    <subcellularLocation>
        <location evidence="1 11">Nucleus</location>
    </subcellularLocation>
</comment>
<keyword evidence="8" id="KW-0226">DNA condensation</keyword>
<keyword evidence="3" id="KW-0132">Cell division</keyword>
<dbReference type="InterPro" id="IPR024704">
    <property type="entry name" value="SMC"/>
</dbReference>
<dbReference type="Gene3D" id="3.40.50.300">
    <property type="entry name" value="P-loop containing nucleotide triphosphate hydrolases"/>
    <property type="match status" value="2"/>
</dbReference>
<reference evidence="15" key="1">
    <citation type="submission" date="2021-01" db="EMBL/GenBank/DDBJ databases">
        <authorList>
            <person name="Corre E."/>
            <person name="Pelletier E."/>
            <person name="Niang G."/>
            <person name="Scheremetjew M."/>
            <person name="Finn R."/>
            <person name="Kale V."/>
            <person name="Holt S."/>
            <person name="Cochrane G."/>
            <person name="Meng A."/>
            <person name="Brown T."/>
            <person name="Cohen L."/>
        </authorList>
    </citation>
    <scope>NUCLEOTIDE SEQUENCE</scope>
    <source>
        <strain evidence="15">CCMP1320</strain>
    </source>
</reference>
<feature type="coiled-coil region" evidence="12">
    <location>
        <begin position="471"/>
        <end position="498"/>
    </location>
</feature>
<evidence type="ECO:0000259" key="14">
    <source>
        <dbReference type="SMART" id="SM00968"/>
    </source>
</evidence>
<name>A0A7S3RAU8_DUNTE</name>
<dbReference type="InterPro" id="IPR003395">
    <property type="entry name" value="RecF/RecN/SMC_N"/>
</dbReference>
<dbReference type="SUPFAM" id="SSF75553">
    <property type="entry name" value="Smc hinge domain"/>
    <property type="match status" value="1"/>
</dbReference>
<feature type="compositionally biased region" description="Basic and acidic residues" evidence="13">
    <location>
        <begin position="384"/>
        <end position="399"/>
    </location>
</feature>
<keyword evidence="5" id="KW-0498">Mitosis</keyword>
<feature type="compositionally biased region" description="Basic and acidic residues" evidence="13">
    <location>
        <begin position="406"/>
        <end position="417"/>
    </location>
</feature>
<dbReference type="Gene3D" id="3.30.70.1620">
    <property type="match status" value="1"/>
</dbReference>
<keyword evidence="4" id="KW-0547">Nucleotide-binding</keyword>
<keyword evidence="9 11" id="KW-0539">Nucleus</keyword>
<evidence type="ECO:0000256" key="7">
    <source>
        <dbReference type="ARBA" id="ARBA00023054"/>
    </source>
</evidence>
<keyword evidence="6" id="KW-0067">ATP-binding</keyword>
<feature type="coiled-coil region" evidence="12">
    <location>
        <begin position="741"/>
        <end position="856"/>
    </location>
</feature>
<evidence type="ECO:0000256" key="6">
    <source>
        <dbReference type="ARBA" id="ARBA00022840"/>
    </source>
</evidence>
<dbReference type="PIRSF" id="PIRSF005719">
    <property type="entry name" value="SMC"/>
    <property type="match status" value="1"/>
</dbReference>
<dbReference type="GO" id="GO:0005524">
    <property type="term" value="F:ATP binding"/>
    <property type="evidence" value="ECO:0007669"/>
    <property type="project" value="UniProtKB-KW"/>
</dbReference>
<dbReference type="SUPFAM" id="SSF52540">
    <property type="entry name" value="P-loop containing nucleoside triphosphate hydrolases"/>
    <property type="match status" value="1"/>
</dbReference>
<dbReference type="GO" id="GO:0005694">
    <property type="term" value="C:chromosome"/>
    <property type="evidence" value="ECO:0007669"/>
    <property type="project" value="InterPro"/>
</dbReference>
<evidence type="ECO:0000256" key="5">
    <source>
        <dbReference type="ARBA" id="ARBA00022776"/>
    </source>
</evidence>